<feature type="domain" description="Hfq-related" evidence="1">
    <location>
        <begin position="15"/>
        <end position="55"/>
    </location>
</feature>
<dbReference type="Proteomes" id="UP000070587">
    <property type="component" value="Chromosome"/>
</dbReference>
<dbReference type="PATRIC" id="fig|1609559.3.peg.413"/>
<protein>
    <recommendedName>
        <fullName evidence="1">Hfq-related domain-containing protein</fullName>
    </recommendedName>
</protein>
<dbReference type="InterPro" id="IPR010920">
    <property type="entry name" value="LSM_dom_sf"/>
</dbReference>
<name>A0A127B7P2_9EURY</name>
<dbReference type="AlphaFoldDB" id="A0A127B7P2"/>
<dbReference type="RefSeq" id="WP_068320517.1">
    <property type="nucleotide sequence ID" value="NZ_CP010835.1"/>
</dbReference>
<dbReference type="GeneID" id="28490575"/>
<evidence type="ECO:0000313" key="3">
    <source>
        <dbReference type="Proteomes" id="UP000070587"/>
    </source>
</evidence>
<dbReference type="EMBL" id="CP010835">
    <property type="protein sequence ID" value="AMM53403.1"/>
    <property type="molecule type" value="Genomic_DNA"/>
</dbReference>
<dbReference type="Gene3D" id="2.30.30.100">
    <property type="match status" value="1"/>
</dbReference>
<dbReference type="KEGG" id="pyc:TQ32_02040"/>
<evidence type="ECO:0000259" key="1">
    <source>
        <dbReference type="Pfam" id="PF21979"/>
    </source>
</evidence>
<reference evidence="2 3" key="2">
    <citation type="journal article" date="2016" name="Int. J. Syst. Evol. Microbiol.">
        <title>Pyrococcus kukulkanii sp. nov., a hyperthermophilic, piezophilic archaeon isolated from a deep-sea hydrothermal vent.</title>
        <authorList>
            <person name="Callac N."/>
            <person name="Oger P."/>
            <person name="Lesongeur F."/>
            <person name="Rattray J.E."/>
            <person name="Vannier P."/>
            <person name="Michoud G."/>
            <person name="Beauverger M."/>
            <person name="Gayet N."/>
            <person name="Rouxel O."/>
            <person name="Jebbar M."/>
            <person name="Godfroy A."/>
        </authorList>
    </citation>
    <scope>NUCLEOTIDE SEQUENCE [LARGE SCALE GENOMIC DNA]</scope>
    <source>
        <strain evidence="2 3">NCB100</strain>
    </source>
</reference>
<dbReference type="Pfam" id="PF21979">
    <property type="entry name" value="Hfq_1"/>
    <property type="match status" value="1"/>
</dbReference>
<proteinExistence type="predicted"/>
<accession>A0A127B7P2</accession>
<dbReference type="InterPro" id="IPR053840">
    <property type="entry name" value="Hfq_1"/>
</dbReference>
<dbReference type="OrthoDB" id="86029at2157"/>
<reference evidence="3" key="1">
    <citation type="submission" date="2015-02" db="EMBL/GenBank/DDBJ databases">
        <title>Pyrococcus kukulkanii sp. nov., a novel hyperthermophilic archaeon isolated from a deep-sea hydrothermal vent at the Guaymas Basin.</title>
        <authorList>
            <person name="Oger P.M."/>
            <person name="Callac N."/>
            <person name="Jebbar M."/>
            <person name="Godfroy A."/>
        </authorList>
    </citation>
    <scope>NUCLEOTIDE SEQUENCE [LARGE SCALE GENOMIC DNA]</scope>
    <source>
        <strain evidence="3">NCB100</strain>
    </source>
</reference>
<dbReference type="SUPFAM" id="SSF50182">
    <property type="entry name" value="Sm-like ribonucleoproteins"/>
    <property type="match status" value="1"/>
</dbReference>
<organism evidence="2 3">
    <name type="scientific">Pyrococcus kukulkanii</name>
    <dbReference type="NCBI Taxonomy" id="1609559"/>
    <lineage>
        <taxon>Archaea</taxon>
        <taxon>Methanobacteriati</taxon>
        <taxon>Methanobacteriota</taxon>
        <taxon>Thermococci</taxon>
        <taxon>Thermococcales</taxon>
        <taxon>Thermococcaceae</taxon>
        <taxon>Pyrococcus</taxon>
    </lineage>
</organism>
<gene>
    <name evidence="2" type="ORF">TQ32_02040</name>
</gene>
<evidence type="ECO:0000313" key="2">
    <source>
        <dbReference type="EMBL" id="AMM53403.1"/>
    </source>
</evidence>
<sequence length="63" mass="6961">MTEKEFTLDNIVGIIKILSGEVIVGRIKCLDGNFLLVLTKDGKVFIINKKAIAYIEVQQGNPV</sequence>